<dbReference type="AlphaFoldDB" id="A0A3M7LF07"/>
<dbReference type="RefSeq" id="WP_122545297.1">
    <property type="nucleotide sequence ID" value="NZ_QWIV01000003.1"/>
</dbReference>
<feature type="transmembrane region" description="Helical" evidence="1">
    <location>
        <begin position="52"/>
        <end position="74"/>
    </location>
</feature>
<dbReference type="InterPro" id="IPR025408">
    <property type="entry name" value="DUF4134"/>
</dbReference>
<keyword evidence="1" id="KW-1133">Transmembrane helix</keyword>
<comment type="caution">
    <text evidence="3">The sequence shown here is derived from an EMBL/GenBank/DDBJ whole genome shotgun (WGS) entry which is preliminary data.</text>
</comment>
<evidence type="ECO:0000313" key="3">
    <source>
        <dbReference type="EMBL" id="RMZ61303.1"/>
    </source>
</evidence>
<reference evidence="3 4" key="1">
    <citation type="submission" date="2018-08" db="EMBL/GenBank/DDBJ databases">
        <title>Chryseobacterium nematophagum: a novel matrix digesting pathogen of nematodes.</title>
        <authorList>
            <person name="Page A."/>
            <person name="Roberts M."/>
            <person name="Felix M.-A."/>
            <person name="Weir W."/>
        </authorList>
    </citation>
    <scope>NUCLEOTIDE SEQUENCE [LARGE SCALE GENOMIC DNA]</scope>
    <source>
        <strain evidence="3 4">JUb275</strain>
    </source>
</reference>
<proteinExistence type="predicted"/>
<dbReference type="Proteomes" id="UP000267524">
    <property type="component" value="Unassembled WGS sequence"/>
</dbReference>
<evidence type="ECO:0000256" key="1">
    <source>
        <dbReference type="SAM" id="Phobius"/>
    </source>
</evidence>
<gene>
    <name evidence="3" type="ORF">D1632_00385</name>
</gene>
<feature type="signal peptide" evidence="2">
    <location>
        <begin position="1"/>
        <end position="31"/>
    </location>
</feature>
<dbReference type="EMBL" id="QWIV01000003">
    <property type="protein sequence ID" value="RMZ61303.1"/>
    <property type="molecule type" value="Genomic_DNA"/>
</dbReference>
<name>A0A3M7LF07_9FLAO</name>
<sequence>MKKGNFLKNRKNVLGVLCLIALFGTTSLMLAASTGSTAVITAANSIKGYWPAITTLSKAIGGVVGVIGGIRIYNKWSNGDQDINKELLGWGGSCLFLILAPTFVSAFFN</sequence>
<evidence type="ECO:0000313" key="4">
    <source>
        <dbReference type="Proteomes" id="UP000267524"/>
    </source>
</evidence>
<feature type="chain" id="PRO_5018301675" evidence="2">
    <location>
        <begin position="32"/>
        <end position="109"/>
    </location>
</feature>
<accession>A0A3M7LF07</accession>
<dbReference type="Pfam" id="PF13572">
    <property type="entry name" value="DUF4134"/>
    <property type="match status" value="1"/>
</dbReference>
<keyword evidence="2" id="KW-0732">Signal</keyword>
<keyword evidence="1" id="KW-0472">Membrane</keyword>
<feature type="transmembrane region" description="Helical" evidence="1">
    <location>
        <begin position="86"/>
        <end position="108"/>
    </location>
</feature>
<organism evidence="3 4">
    <name type="scientific">Chryseobacterium nematophagum</name>
    <dbReference type="NCBI Taxonomy" id="2305228"/>
    <lineage>
        <taxon>Bacteria</taxon>
        <taxon>Pseudomonadati</taxon>
        <taxon>Bacteroidota</taxon>
        <taxon>Flavobacteriia</taxon>
        <taxon>Flavobacteriales</taxon>
        <taxon>Weeksellaceae</taxon>
        <taxon>Chryseobacterium group</taxon>
        <taxon>Chryseobacterium</taxon>
    </lineage>
</organism>
<evidence type="ECO:0000256" key="2">
    <source>
        <dbReference type="SAM" id="SignalP"/>
    </source>
</evidence>
<keyword evidence="1" id="KW-0812">Transmembrane</keyword>
<keyword evidence="4" id="KW-1185">Reference proteome</keyword>
<protein>
    <submittedName>
        <fullName evidence="3">DUF4134 domain-containing protein</fullName>
    </submittedName>
</protein>